<reference evidence="9" key="1">
    <citation type="submission" date="2024-03" db="EMBL/GenBank/DDBJ databases">
        <authorList>
            <consortium name="ELIXIR-Norway"/>
            <consortium name="Elixir Norway"/>
        </authorList>
    </citation>
    <scope>NUCLEOTIDE SEQUENCE</scope>
</reference>
<evidence type="ECO:0000256" key="7">
    <source>
        <dbReference type="ARBA" id="ARBA00023136"/>
    </source>
</evidence>
<sequence>MARAVAACTRSPSLIIPCCFSISRDDAACSTSSGSSLYATFPISHRSSSSSRVSAAVHLQRPRLSTRNKARCSLVRARELSFFASWNARSHLIPLVSSLRVKGTQVRKTGVQASLLGVGAPEVLVIGVVALLVFGPKGLAEVARTLGNSLRAFQPTIRELQQVSKEFKSTLEQEIGLDELSNPSQAPTSTPLSPFQQPTIPFKEEGEVTNEPRAYTTEDYLQMTEEQAKALVPEEQRKVAEAAAQGGQPPLKPVTEVTDQEVVQQQEGSKDRTPVDKVENMIQSSSLKS</sequence>
<feature type="region of interest" description="Disordered" evidence="8">
    <location>
        <begin position="233"/>
        <end position="289"/>
    </location>
</feature>
<gene>
    <name evidence="9" type="ORF">CSSPJE1EN2_LOCUS3291</name>
</gene>
<keyword evidence="4" id="KW-0653">Protein transport</keyword>
<feature type="region of interest" description="Disordered" evidence="8">
    <location>
        <begin position="176"/>
        <end position="213"/>
    </location>
</feature>
<dbReference type="Pfam" id="PF02416">
    <property type="entry name" value="TatA_B_E"/>
    <property type="match status" value="1"/>
</dbReference>
<name>A0ABP1ACN0_9BRYO</name>
<feature type="compositionally biased region" description="Basic and acidic residues" evidence="8">
    <location>
        <begin position="268"/>
        <end position="279"/>
    </location>
</feature>
<keyword evidence="10" id="KW-1185">Reference proteome</keyword>
<evidence type="ECO:0000313" key="10">
    <source>
        <dbReference type="Proteomes" id="UP001497522"/>
    </source>
</evidence>
<accession>A0ABP1ACN0</accession>
<keyword evidence="2" id="KW-0813">Transport</keyword>
<dbReference type="PANTHER" id="PTHR33162">
    <property type="entry name" value="SEC-INDEPENDENT PROTEIN TRANSLOCASE PROTEIN TATA, CHLOROPLASTIC"/>
    <property type="match status" value="1"/>
</dbReference>
<dbReference type="EMBL" id="OZ023712">
    <property type="protein sequence ID" value="CAK9860296.1"/>
    <property type="molecule type" value="Genomic_DNA"/>
</dbReference>
<keyword evidence="6" id="KW-0811">Translocation</keyword>
<organism evidence="9 10">
    <name type="scientific">Sphagnum jensenii</name>
    <dbReference type="NCBI Taxonomy" id="128206"/>
    <lineage>
        <taxon>Eukaryota</taxon>
        <taxon>Viridiplantae</taxon>
        <taxon>Streptophyta</taxon>
        <taxon>Embryophyta</taxon>
        <taxon>Bryophyta</taxon>
        <taxon>Sphagnophytina</taxon>
        <taxon>Sphagnopsida</taxon>
        <taxon>Sphagnales</taxon>
        <taxon>Sphagnaceae</taxon>
        <taxon>Sphagnum</taxon>
    </lineage>
</organism>
<dbReference type="PANTHER" id="PTHR33162:SF3">
    <property type="entry name" value="SEC-INDEPENDENT PROTEIN TRANSLOCASE PROTEIN TATB, CHLOROPLASTIC"/>
    <property type="match status" value="1"/>
</dbReference>
<feature type="compositionally biased region" description="Polar residues" evidence="8">
    <location>
        <begin position="181"/>
        <end position="199"/>
    </location>
</feature>
<evidence type="ECO:0000256" key="8">
    <source>
        <dbReference type="SAM" id="MobiDB-lite"/>
    </source>
</evidence>
<evidence type="ECO:0000256" key="2">
    <source>
        <dbReference type="ARBA" id="ARBA00022448"/>
    </source>
</evidence>
<dbReference type="Gene3D" id="1.20.5.3310">
    <property type="match status" value="1"/>
</dbReference>
<evidence type="ECO:0000256" key="6">
    <source>
        <dbReference type="ARBA" id="ARBA00023010"/>
    </source>
</evidence>
<dbReference type="InterPro" id="IPR003369">
    <property type="entry name" value="TatA/B/E"/>
</dbReference>
<evidence type="ECO:0000256" key="1">
    <source>
        <dbReference type="ARBA" id="ARBA00004167"/>
    </source>
</evidence>
<evidence type="ECO:0008006" key="11">
    <source>
        <dbReference type="Google" id="ProtNLM"/>
    </source>
</evidence>
<comment type="subcellular location">
    <subcellularLocation>
        <location evidence="1">Membrane</location>
        <topology evidence="1">Single-pass membrane protein</topology>
    </subcellularLocation>
</comment>
<dbReference type="Proteomes" id="UP001497522">
    <property type="component" value="Chromosome 11"/>
</dbReference>
<keyword evidence="3" id="KW-0812">Transmembrane</keyword>
<evidence type="ECO:0000313" key="9">
    <source>
        <dbReference type="EMBL" id="CAK9860296.1"/>
    </source>
</evidence>
<keyword evidence="7" id="KW-0472">Membrane</keyword>
<evidence type="ECO:0000256" key="4">
    <source>
        <dbReference type="ARBA" id="ARBA00022927"/>
    </source>
</evidence>
<evidence type="ECO:0000256" key="5">
    <source>
        <dbReference type="ARBA" id="ARBA00022989"/>
    </source>
</evidence>
<evidence type="ECO:0000256" key="3">
    <source>
        <dbReference type="ARBA" id="ARBA00022692"/>
    </source>
</evidence>
<proteinExistence type="predicted"/>
<protein>
    <recommendedName>
        <fullName evidence="11">Sec-independent protein translocase protein TATB, chloroplastic</fullName>
    </recommendedName>
</protein>
<keyword evidence="5" id="KW-1133">Transmembrane helix</keyword>
<feature type="compositionally biased region" description="Low complexity" evidence="8">
    <location>
        <begin position="254"/>
        <end position="267"/>
    </location>
</feature>